<evidence type="ECO:0000313" key="6">
    <source>
        <dbReference type="EMBL" id="AYB47496.1"/>
    </source>
</evidence>
<dbReference type="EMBL" id="CP032412">
    <property type="protein sequence ID" value="AYB47496.1"/>
    <property type="molecule type" value="Genomic_DNA"/>
</dbReference>
<evidence type="ECO:0000256" key="2">
    <source>
        <dbReference type="ARBA" id="ARBA00023125"/>
    </source>
</evidence>
<dbReference type="InterPro" id="IPR009057">
    <property type="entry name" value="Homeodomain-like_sf"/>
</dbReference>
<evidence type="ECO:0000256" key="3">
    <source>
        <dbReference type="ARBA" id="ARBA00023163"/>
    </source>
</evidence>
<dbReference type="Pfam" id="PF00440">
    <property type="entry name" value="TetR_N"/>
    <property type="match status" value="1"/>
</dbReference>
<dbReference type="PRINTS" id="PR00455">
    <property type="entry name" value="HTHTETR"/>
</dbReference>
<proteinExistence type="predicted"/>
<dbReference type="InterPro" id="IPR036271">
    <property type="entry name" value="Tet_transcr_reg_TetR-rel_C_sf"/>
</dbReference>
<dbReference type="PROSITE" id="PS50977">
    <property type="entry name" value="HTH_TETR_2"/>
    <property type="match status" value="1"/>
</dbReference>
<keyword evidence="7" id="KW-1185">Reference proteome</keyword>
<dbReference type="GO" id="GO:0000976">
    <property type="term" value="F:transcription cis-regulatory region binding"/>
    <property type="evidence" value="ECO:0007669"/>
    <property type="project" value="TreeGrafter"/>
</dbReference>
<reference evidence="6 7" key="1">
    <citation type="submission" date="2018-09" db="EMBL/GenBank/DDBJ databases">
        <title>Genome Sequence of Paenibacillus lautus Strain E7593-69, Azo Dye-Degrading Bacteria, Isolated from Commercial Tattoo Inks.</title>
        <authorList>
            <person name="Nho S.W."/>
            <person name="Kim S.-J."/>
            <person name="Kweon O."/>
            <person name="Cerniglia C.E."/>
        </authorList>
    </citation>
    <scope>NUCLEOTIDE SEQUENCE [LARGE SCALE GENOMIC DNA]</scope>
    <source>
        <strain evidence="6 7">E7593-69</strain>
    </source>
</reference>
<evidence type="ECO:0000313" key="7">
    <source>
        <dbReference type="Proteomes" id="UP000266552"/>
    </source>
</evidence>
<dbReference type="GO" id="GO:0003700">
    <property type="term" value="F:DNA-binding transcription factor activity"/>
    <property type="evidence" value="ECO:0007669"/>
    <property type="project" value="TreeGrafter"/>
</dbReference>
<dbReference type="SUPFAM" id="SSF48498">
    <property type="entry name" value="Tetracyclin repressor-like, C-terminal domain"/>
    <property type="match status" value="1"/>
</dbReference>
<dbReference type="RefSeq" id="WP_119850919.1">
    <property type="nucleotide sequence ID" value="NZ_CP032412.1"/>
</dbReference>
<dbReference type="Gene3D" id="1.10.357.10">
    <property type="entry name" value="Tetracycline Repressor, domain 2"/>
    <property type="match status" value="1"/>
</dbReference>
<protein>
    <submittedName>
        <fullName evidence="6">TetR/AcrR family transcriptional regulator</fullName>
    </submittedName>
</protein>
<dbReference type="KEGG" id="plw:D5F53_31200"/>
<evidence type="ECO:0000256" key="1">
    <source>
        <dbReference type="ARBA" id="ARBA00023015"/>
    </source>
</evidence>
<sequence>MAPMNEEQLHQIRDERKEQIMRAAIKVFSKRGIFGTKMSMIAGEAGVSHGLLYHYFKSKDELFITLVQWSMDEARHTLSDIYDVPGTPLEKITLLTSMILQEDDNSHFMLIQQARTSDGVPEEAKRIIESYSIHAFVDQLMPLFEAGQHAGEIAAGDLRELAACYLSVLSGLMTLKSQEDPSYALPRAELLLRMLTNGQGK</sequence>
<keyword evidence="1" id="KW-0805">Transcription regulation</keyword>
<evidence type="ECO:0000256" key="4">
    <source>
        <dbReference type="PROSITE-ProRule" id="PRU00335"/>
    </source>
</evidence>
<dbReference type="PANTHER" id="PTHR30055:SF234">
    <property type="entry name" value="HTH-TYPE TRANSCRIPTIONAL REGULATOR BETI"/>
    <property type="match status" value="1"/>
</dbReference>
<keyword evidence="3" id="KW-0804">Transcription</keyword>
<feature type="DNA-binding region" description="H-T-H motif" evidence="4">
    <location>
        <begin position="37"/>
        <end position="56"/>
    </location>
</feature>
<dbReference type="InterPro" id="IPR050109">
    <property type="entry name" value="HTH-type_TetR-like_transc_reg"/>
</dbReference>
<name>A0A385TUP0_PAELA</name>
<feature type="domain" description="HTH tetR-type" evidence="5">
    <location>
        <begin position="14"/>
        <end position="74"/>
    </location>
</feature>
<gene>
    <name evidence="6" type="ORF">D5F53_31200</name>
</gene>
<dbReference type="PANTHER" id="PTHR30055">
    <property type="entry name" value="HTH-TYPE TRANSCRIPTIONAL REGULATOR RUTR"/>
    <property type="match status" value="1"/>
</dbReference>
<keyword evidence="2 4" id="KW-0238">DNA-binding</keyword>
<dbReference type="AlphaFoldDB" id="A0A385TUP0"/>
<dbReference type="Proteomes" id="UP000266552">
    <property type="component" value="Chromosome"/>
</dbReference>
<dbReference type="InterPro" id="IPR001647">
    <property type="entry name" value="HTH_TetR"/>
</dbReference>
<evidence type="ECO:0000259" key="5">
    <source>
        <dbReference type="PROSITE" id="PS50977"/>
    </source>
</evidence>
<accession>A0A385TUP0</accession>
<organism evidence="6 7">
    <name type="scientific">Paenibacillus lautus</name>
    <name type="common">Bacillus lautus</name>
    <dbReference type="NCBI Taxonomy" id="1401"/>
    <lineage>
        <taxon>Bacteria</taxon>
        <taxon>Bacillati</taxon>
        <taxon>Bacillota</taxon>
        <taxon>Bacilli</taxon>
        <taxon>Bacillales</taxon>
        <taxon>Paenibacillaceae</taxon>
        <taxon>Paenibacillus</taxon>
    </lineage>
</organism>
<dbReference type="SUPFAM" id="SSF46689">
    <property type="entry name" value="Homeodomain-like"/>
    <property type="match status" value="1"/>
</dbReference>